<name>A0A917JPG7_9GAMM</name>
<dbReference type="Proteomes" id="UP000613743">
    <property type="component" value="Unassembled WGS sequence"/>
</dbReference>
<keyword evidence="3" id="KW-1185">Reference proteome</keyword>
<dbReference type="RefSeq" id="WP_229779747.1">
    <property type="nucleotide sequence ID" value="NZ_BMPZ01000002.1"/>
</dbReference>
<organism evidence="2 3">
    <name type="scientific">Shewanella gelidii</name>
    <dbReference type="NCBI Taxonomy" id="1642821"/>
    <lineage>
        <taxon>Bacteria</taxon>
        <taxon>Pseudomonadati</taxon>
        <taxon>Pseudomonadota</taxon>
        <taxon>Gammaproteobacteria</taxon>
        <taxon>Alteromonadales</taxon>
        <taxon>Shewanellaceae</taxon>
        <taxon>Shewanella</taxon>
    </lineage>
</organism>
<evidence type="ECO:0000313" key="3">
    <source>
        <dbReference type="Proteomes" id="UP000613743"/>
    </source>
</evidence>
<dbReference type="InterPro" id="IPR014922">
    <property type="entry name" value="YdhG-like"/>
</dbReference>
<gene>
    <name evidence="2" type="ORF">GCM10009332_11300</name>
</gene>
<feature type="domain" description="YdhG-like" evidence="1">
    <location>
        <begin position="31"/>
        <end position="128"/>
    </location>
</feature>
<reference evidence="2" key="1">
    <citation type="journal article" date="2014" name="Int. J. Syst. Evol. Microbiol.">
        <title>Complete genome sequence of Corynebacterium casei LMG S-19264T (=DSM 44701T), isolated from a smear-ripened cheese.</title>
        <authorList>
            <consortium name="US DOE Joint Genome Institute (JGI-PGF)"/>
            <person name="Walter F."/>
            <person name="Albersmeier A."/>
            <person name="Kalinowski J."/>
            <person name="Ruckert C."/>
        </authorList>
    </citation>
    <scope>NUCLEOTIDE SEQUENCE</scope>
    <source>
        <strain evidence="2">JCM 30804</strain>
    </source>
</reference>
<accession>A0A917JPG7</accession>
<protein>
    <recommendedName>
        <fullName evidence="1">YdhG-like domain-containing protein</fullName>
    </recommendedName>
</protein>
<dbReference type="SUPFAM" id="SSF159888">
    <property type="entry name" value="YdhG-like"/>
    <property type="match status" value="1"/>
</dbReference>
<sequence>MAELKTKASAESLDEFLGSLIEKRAHESRILLELFAQYTQVPPKVWGGKMIGFGQYHYRYDSGREGDWFVTGFAPARARLSIYIMPGFESLQPLLQKLGKHKTGSSCLYINKLQDVDLEVLGQIIAESCAIMSQRYESIEI</sequence>
<dbReference type="EMBL" id="BMPZ01000002">
    <property type="protein sequence ID" value="GGI75606.1"/>
    <property type="molecule type" value="Genomic_DNA"/>
</dbReference>
<evidence type="ECO:0000313" key="2">
    <source>
        <dbReference type="EMBL" id="GGI75606.1"/>
    </source>
</evidence>
<evidence type="ECO:0000259" key="1">
    <source>
        <dbReference type="Pfam" id="PF08818"/>
    </source>
</evidence>
<comment type="caution">
    <text evidence="2">The sequence shown here is derived from an EMBL/GenBank/DDBJ whole genome shotgun (WGS) entry which is preliminary data.</text>
</comment>
<dbReference type="AlphaFoldDB" id="A0A917JPG7"/>
<dbReference type="Pfam" id="PF08818">
    <property type="entry name" value="DUF1801"/>
    <property type="match status" value="1"/>
</dbReference>
<reference evidence="2" key="2">
    <citation type="submission" date="2020-09" db="EMBL/GenBank/DDBJ databases">
        <authorList>
            <person name="Sun Q."/>
            <person name="Ohkuma M."/>
        </authorList>
    </citation>
    <scope>NUCLEOTIDE SEQUENCE</scope>
    <source>
        <strain evidence="2">JCM 30804</strain>
    </source>
</reference>
<proteinExistence type="predicted"/>